<name>A0A2G1XIU3_STRCJ</name>
<keyword evidence="4" id="KW-1185">Reference proteome</keyword>
<dbReference type="Proteomes" id="UP000222531">
    <property type="component" value="Unassembled WGS sequence"/>
</dbReference>
<dbReference type="EMBL" id="NHZO01000147">
    <property type="protein sequence ID" value="PHQ51120.1"/>
    <property type="molecule type" value="Genomic_DNA"/>
</dbReference>
<gene>
    <name evidence="3" type="ORF">BLA24_15210</name>
</gene>
<comment type="caution">
    <text evidence="3">The sequence shown here is derived from an EMBL/GenBank/DDBJ whole genome shotgun (WGS) entry which is preliminary data.</text>
</comment>
<evidence type="ECO:0000256" key="1">
    <source>
        <dbReference type="ARBA" id="ARBA00005254"/>
    </source>
</evidence>
<proteinExistence type="inferred from homology"/>
<dbReference type="GO" id="GO:0003824">
    <property type="term" value="F:catalytic activity"/>
    <property type="evidence" value="ECO:0007669"/>
    <property type="project" value="UniProtKB-ARBA"/>
</dbReference>
<dbReference type="AlphaFoldDB" id="A0A2G1XIU3"/>
<dbReference type="PANTHER" id="PTHR43802:SF1">
    <property type="entry name" value="IP11341P-RELATED"/>
    <property type="match status" value="1"/>
</dbReference>
<organism evidence="3 4">
    <name type="scientific">Streptomyces cinnamoneus</name>
    <name type="common">Streptoverticillium cinnamoneum</name>
    <dbReference type="NCBI Taxonomy" id="53446"/>
    <lineage>
        <taxon>Bacteria</taxon>
        <taxon>Bacillati</taxon>
        <taxon>Actinomycetota</taxon>
        <taxon>Actinomycetes</taxon>
        <taxon>Kitasatosporales</taxon>
        <taxon>Streptomycetaceae</taxon>
        <taxon>Streptomyces</taxon>
        <taxon>Streptomyces cinnamoneus group</taxon>
    </lineage>
</organism>
<reference evidence="3 4" key="1">
    <citation type="journal article" date="2017" name="Biochemistry">
        <title>Identification of the Biosynthetic Pathway for the Antibiotic Bicyclomycin.</title>
        <authorList>
            <person name="Patteson J."/>
            <person name="Cai W."/>
            <person name="Johnson R.A."/>
            <person name="Santa Maria K."/>
            <person name="Li B."/>
        </authorList>
    </citation>
    <scope>NUCLEOTIDE SEQUENCE [LARGE SCALE GENOMIC DNA]</scope>
    <source>
        <strain evidence="3 4">ATCC 21532</strain>
    </source>
</reference>
<dbReference type="PANTHER" id="PTHR43802">
    <property type="entry name" value="ENOYL-COA HYDRATASE"/>
    <property type="match status" value="1"/>
</dbReference>
<dbReference type="Pfam" id="PF00378">
    <property type="entry name" value="ECH_1"/>
    <property type="match status" value="1"/>
</dbReference>
<accession>A0A2G1XIU3</accession>
<protein>
    <submittedName>
        <fullName evidence="3">Enoyl-CoA hydratase</fullName>
    </submittedName>
</protein>
<dbReference type="SUPFAM" id="SSF52096">
    <property type="entry name" value="ClpP/crotonase"/>
    <property type="match status" value="1"/>
</dbReference>
<evidence type="ECO:0000256" key="2">
    <source>
        <dbReference type="SAM" id="MobiDB-lite"/>
    </source>
</evidence>
<dbReference type="Gene3D" id="3.90.226.10">
    <property type="entry name" value="2-enoyl-CoA Hydratase, Chain A, domain 1"/>
    <property type="match status" value="1"/>
</dbReference>
<dbReference type="InterPro" id="IPR001753">
    <property type="entry name" value="Enoyl-CoA_hydra/iso"/>
</dbReference>
<evidence type="ECO:0000313" key="3">
    <source>
        <dbReference type="EMBL" id="PHQ51120.1"/>
    </source>
</evidence>
<dbReference type="CDD" id="cd06558">
    <property type="entry name" value="crotonase-like"/>
    <property type="match status" value="1"/>
</dbReference>
<feature type="compositionally biased region" description="Basic residues" evidence="2">
    <location>
        <begin position="32"/>
        <end position="46"/>
    </location>
</feature>
<comment type="similarity">
    <text evidence="1">Belongs to the enoyl-CoA hydratase/isomerase family.</text>
</comment>
<dbReference type="OrthoDB" id="153350at2"/>
<feature type="region of interest" description="Disordered" evidence="2">
    <location>
        <begin position="1"/>
        <end position="93"/>
    </location>
</feature>
<sequence length="347" mass="36857">MASDVGARPHLVVRPAPPAPPARLRRAGPVQRRPRPARGRPGHPPRRQSGQRPRRGAGLGRPGPAARRRTGPGRLRGDRARRHRAPLAAGAAVSVRREVRPDGVALLTLDRPERHNAIDLATAGQLTEAWRAFRFDDAVRAVVLTGAGERAFCTGIDRSAVVPQPASPYSLDDPLLGIGPKSADLWKPVIAAVGGMACGGAFYLLGEAEFVVASENATFFDPHVSYGMVSAFETVHMAQRMPFGEAARMALTGTAERLSARRAYEVGLVSELTPPGGATAAALRAAAVIASWPAEPVQGTVRALWAAREAARQHALALAPHLISLGNLPPAAQADLFEGRGRDYRVR</sequence>
<dbReference type="InterPro" id="IPR029045">
    <property type="entry name" value="ClpP/crotonase-like_dom_sf"/>
</dbReference>
<evidence type="ECO:0000313" key="4">
    <source>
        <dbReference type="Proteomes" id="UP000222531"/>
    </source>
</evidence>